<dbReference type="EMBL" id="NBBJ01000003">
    <property type="protein sequence ID" value="OWK29570.1"/>
    <property type="molecule type" value="Genomic_DNA"/>
</dbReference>
<dbReference type="Proteomes" id="UP000197783">
    <property type="component" value="Unassembled WGS sequence"/>
</dbReference>
<accession>A0A245ZIK0</accession>
<dbReference type="OrthoDB" id="7340718at2"/>
<evidence type="ECO:0000313" key="2">
    <source>
        <dbReference type="Proteomes" id="UP000197783"/>
    </source>
</evidence>
<protein>
    <submittedName>
        <fullName evidence="1">Uncharacterized protein</fullName>
    </submittedName>
</protein>
<comment type="caution">
    <text evidence="1">The sequence shown here is derived from an EMBL/GenBank/DDBJ whole genome shotgun (WGS) entry which is preliminary data.</text>
</comment>
<name>A0A245ZIK0_9SPHN</name>
<sequence>MSALTDFLSAELDRPVPPEVEHAGRVIAGRLGGAAVLFYGSVLRTGDLSGLLDFYVLREGRARSAVGRLLWPDVSYHEVNVGGEVVRAKVATMPLDTFLRAAQGGTLDTTIWARFVQPAALVWSNGASFRQRTIEAIAEAGMTASRFAALHGPEHGDAIAFWRALFRATYSAELRVEAPGREDQILGYDQLRYKTLLPLAWRAAGIDFDQNGEDLSARLPEPLVIALATAWLRLERAGKRLNLARLMKAAFTFDGATRYAAWKIERHTGMQVMVTPFRERHPIMAAPGVLWQLWRHTVLR</sequence>
<evidence type="ECO:0000313" key="1">
    <source>
        <dbReference type="EMBL" id="OWK29570.1"/>
    </source>
</evidence>
<gene>
    <name evidence="1" type="ORF">SPMU_19900</name>
</gene>
<keyword evidence="2" id="KW-1185">Reference proteome</keyword>
<reference evidence="1 2" key="1">
    <citation type="submission" date="2017-03" db="EMBL/GenBank/DDBJ databases">
        <title>Genome sequence of Sphingomonas mucosissima DSM 17494.</title>
        <authorList>
            <person name="Poehlein A."/>
            <person name="Wuebbeler J.H."/>
            <person name="Steinbuechel A."/>
            <person name="Daniel R."/>
        </authorList>
    </citation>
    <scope>NUCLEOTIDE SEQUENCE [LARGE SCALE GENOMIC DNA]</scope>
    <source>
        <strain evidence="1 2">DSM 17494</strain>
    </source>
</reference>
<dbReference type="RefSeq" id="WP_088333728.1">
    <property type="nucleotide sequence ID" value="NZ_NBBJ01000003.1"/>
</dbReference>
<organism evidence="1 2">
    <name type="scientific">Sphingomonas mucosissima</name>
    <dbReference type="NCBI Taxonomy" id="370959"/>
    <lineage>
        <taxon>Bacteria</taxon>
        <taxon>Pseudomonadati</taxon>
        <taxon>Pseudomonadota</taxon>
        <taxon>Alphaproteobacteria</taxon>
        <taxon>Sphingomonadales</taxon>
        <taxon>Sphingomonadaceae</taxon>
        <taxon>Sphingomonas</taxon>
    </lineage>
</organism>
<dbReference type="AlphaFoldDB" id="A0A245ZIK0"/>
<proteinExistence type="predicted"/>